<evidence type="ECO:0008006" key="4">
    <source>
        <dbReference type="Google" id="ProtNLM"/>
    </source>
</evidence>
<organism evidence="2 3">
    <name type="scientific">Candidatus Roizmanbacteria bacterium RIFOXYD1_FULL_38_12</name>
    <dbReference type="NCBI Taxonomy" id="1802093"/>
    <lineage>
        <taxon>Bacteria</taxon>
        <taxon>Candidatus Roizmaniibacteriota</taxon>
    </lineage>
</organism>
<feature type="transmembrane region" description="Helical" evidence="1">
    <location>
        <begin position="85"/>
        <end position="105"/>
    </location>
</feature>
<feature type="transmembrane region" description="Helical" evidence="1">
    <location>
        <begin position="117"/>
        <end position="136"/>
    </location>
</feature>
<gene>
    <name evidence="2" type="ORF">A3K52_04500</name>
</gene>
<feature type="transmembrane region" description="Helical" evidence="1">
    <location>
        <begin position="330"/>
        <end position="348"/>
    </location>
</feature>
<keyword evidence="1" id="KW-1133">Transmembrane helix</keyword>
<dbReference type="Proteomes" id="UP000177050">
    <property type="component" value="Unassembled WGS sequence"/>
</dbReference>
<feature type="transmembrane region" description="Helical" evidence="1">
    <location>
        <begin position="611"/>
        <end position="628"/>
    </location>
</feature>
<evidence type="ECO:0000313" key="3">
    <source>
        <dbReference type="Proteomes" id="UP000177050"/>
    </source>
</evidence>
<keyword evidence="1" id="KW-0472">Membrane</keyword>
<feature type="transmembrane region" description="Helical" evidence="1">
    <location>
        <begin position="5"/>
        <end position="22"/>
    </location>
</feature>
<feature type="transmembrane region" description="Helical" evidence="1">
    <location>
        <begin position="213"/>
        <end position="235"/>
    </location>
</feature>
<comment type="caution">
    <text evidence="2">The sequence shown here is derived from an EMBL/GenBank/DDBJ whole genome shotgun (WGS) entry which is preliminary data.</text>
</comment>
<accession>A0A1F7L1U3</accession>
<name>A0A1F7L1U3_9BACT</name>
<dbReference type="EMBL" id="MGBR01000001">
    <property type="protein sequence ID" value="OGK74004.1"/>
    <property type="molecule type" value="Genomic_DNA"/>
</dbReference>
<keyword evidence="1" id="KW-0812">Transmembrane</keyword>
<feature type="transmembrane region" description="Helical" evidence="1">
    <location>
        <begin position="305"/>
        <end position="324"/>
    </location>
</feature>
<feature type="transmembrane region" description="Helical" evidence="1">
    <location>
        <begin position="272"/>
        <end position="293"/>
    </location>
</feature>
<feature type="transmembrane region" description="Helical" evidence="1">
    <location>
        <begin position="648"/>
        <end position="667"/>
    </location>
</feature>
<evidence type="ECO:0000256" key="1">
    <source>
        <dbReference type="SAM" id="Phobius"/>
    </source>
</evidence>
<feature type="transmembrane region" description="Helical" evidence="1">
    <location>
        <begin position="247"/>
        <end position="266"/>
    </location>
</feature>
<dbReference type="AlphaFoldDB" id="A0A1F7L1U3"/>
<reference evidence="2 3" key="1">
    <citation type="journal article" date="2016" name="Nat. Commun.">
        <title>Thousands of microbial genomes shed light on interconnected biogeochemical processes in an aquifer system.</title>
        <authorList>
            <person name="Anantharaman K."/>
            <person name="Brown C.T."/>
            <person name="Hug L.A."/>
            <person name="Sharon I."/>
            <person name="Castelle C.J."/>
            <person name="Probst A.J."/>
            <person name="Thomas B.C."/>
            <person name="Singh A."/>
            <person name="Wilkins M.J."/>
            <person name="Karaoz U."/>
            <person name="Brodie E.L."/>
            <person name="Williams K.H."/>
            <person name="Hubbard S.S."/>
            <person name="Banfield J.F."/>
        </authorList>
    </citation>
    <scope>NUCLEOTIDE SEQUENCE [LARGE SCALE GENOMIC DNA]</scope>
</reference>
<protein>
    <recommendedName>
        <fullName evidence="4">Membrane protein 6-pyruvoyl-tetrahydropterin synthase-related domain-containing protein</fullName>
    </recommendedName>
</protein>
<proteinExistence type="predicted"/>
<feature type="transmembrane region" description="Helical" evidence="1">
    <location>
        <begin position="142"/>
        <end position="162"/>
    </location>
</feature>
<feature type="transmembrane region" description="Helical" evidence="1">
    <location>
        <begin position="174"/>
        <end position="207"/>
    </location>
</feature>
<evidence type="ECO:0000313" key="2">
    <source>
        <dbReference type="EMBL" id="OGK74004.1"/>
    </source>
</evidence>
<sequence length="718" mass="83192">MYRKSILICIAFAMGTYLVLFWRSDLSAWDMQLHLNASSHGEVLWPWFQGWNRLAFGGYPQGYFYPPLFHWLVGGLTKIIHNLELSYKIIISSTLISLPFSIYFFLKSIIASHRGRILAYIWIFIMLFIIKGHVGGDFYSTFAIGLVSNFFALPFYFWYLYFLRKGSVSYPFLLISSICLSLIMVSHLVTALAAIISSLAYFVLYFHDNKKQYIIHVCLSILICAFWIIPYLYFFQYQTGVIIKKPLLLSSIFLVAFLLSLFVIYIKKSTNVRVIFSLFIVFLLFMVISKYGLSFNNDSYPMHIYRLFIFVYLWMGIIISQALSLWNRKTMGVVLSLLIFLLSLIVNIQETFYFKTVHVPGMQILIRSLPEGRGLVVVDTDSLFIRARSPHYMYSQLMLNDREVLNGGFVESTGQSVFVNSLLKELDTSSFIWGTKTYPPLSKLISKHVKDLGISWLLSLKPISPSVLSFISQKKLTLPVIVNDNKFTQTFYLYIFSPDLVHIIEQPVFIDHTKWKEFVEEWWMDEKASLQASSSSIPSQIISGGQNGYHIRLNTTEKSYVYVRIPYFPNWHAYDDKGHRLALYRAAPDAMIVKAEGDFYLRFERSKIEHIGYFISVSALLFTIWELLKSKVGFKRSELVVQKREKGIDPNLLIGIIVFLILALAIWRIPYVLTTGVYLSQSATSRDQIVRTNNRMQLNSSNSSYFLRLLRSIFIWSL</sequence>